<keyword evidence="4" id="KW-1185">Reference proteome</keyword>
<evidence type="ECO:0000313" key="4">
    <source>
        <dbReference type="Proteomes" id="UP000824540"/>
    </source>
</evidence>
<gene>
    <name evidence="3" type="ORF">JZ751_006900</name>
</gene>
<dbReference type="Proteomes" id="UP000824540">
    <property type="component" value="Unassembled WGS sequence"/>
</dbReference>
<organism evidence="3 4">
    <name type="scientific">Albula glossodonta</name>
    <name type="common">roundjaw bonefish</name>
    <dbReference type="NCBI Taxonomy" id="121402"/>
    <lineage>
        <taxon>Eukaryota</taxon>
        <taxon>Metazoa</taxon>
        <taxon>Chordata</taxon>
        <taxon>Craniata</taxon>
        <taxon>Vertebrata</taxon>
        <taxon>Euteleostomi</taxon>
        <taxon>Actinopterygii</taxon>
        <taxon>Neopterygii</taxon>
        <taxon>Teleostei</taxon>
        <taxon>Albuliformes</taxon>
        <taxon>Albulidae</taxon>
        <taxon>Albula</taxon>
    </lineage>
</organism>
<dbReference type="PANTHER" id="PTHR15863">
    <property type="entry name" value="MRN COMPLEX-INTERACTING PROTEIN"/>
    <property type="match status" value="1"/>
</dbReference>
<accession>A0A8T2P2P8</accession>
<protein>
    <recommendedName>
        <fullName evidence="2">MRN complex-interacting protein N-terminal domain-containing protein</fullName>
    </recommendedName>
</protein>
<dbReference type="GO" id="GO:0007095">
    <property type="term" value="P:mitotic G2 DNA damage checkpoint signaling"/>
    <property type="evidence" value="ECO:0007669"/>
    <property type="project" value="TreeGrafter"/>
</dbReference>
<reference evidence="3" key="1">
    <citation type="thesis" date="2021" institute="BYU ScholarsArchive" country="Provo, UT, USA">
        <title>Applications of and Algorithms for Genome Assembly and Genomic Analyses with an Emphasis on Marine Teleosts.</title>
        <authorList>
            <person name="Pickett B.D."/>
        </authorList>
    </citation>
    <scope>NUCLEOTIDE SEQUENCE</scope>
    <source>
        <strain evidence="3">HI-2016</strain>
    </source>
</reference>
<feature type="domain" description="MRN complex-interacting protein N-terminal" evidence="2">
    <location>
        <begin position="7"/>
        <end position="108"/>
    </location>
</feature>
<dbReference type="GO" id="GO:0003682">
    <property type="term" value="F:chromatin binding"/>
    <property type="evidence" value="ECO:0007669"/>
    <property type="project" value="TreeGrafter"/>
</dbReference>
<dbReference type="InterPro" id="IPR049472">
    <property type="entry name" value="MRNIP_N"/>
</dbReference>
<proteinExistence type="predicted"/>
<evidence type="ECO:0000256" key="1">
    <source>
        <dbReference type="SAM" id="MobiDB-lite"/>
    </source>
</evidence>
<feature type="region of interest" description="Disordered" evidence="1">
    <location>
        <begin position="111"/>
        <end position="229"/>
    </location>
</feature>
<evidence type="ECO:0000313" key="3">
    <source>
        <dbReference type="EMBL" id="KAG9346589.1"/>
    </source>
</evidence>
<name>A0A8T2P2P8_9TELE</name>
<dbReference type="InterPro" id="IPR032739">
    <property type="entry name" value="MRNIP"/>
</dbReference>
<dbReference type="AlphaFoldDB" id="A0A8T2P2P8"/>
<feature type="compositionally biased region" description="Acidic residues" evidence="1">
    <location>
        <begin position="116"/>
        <end position="126"/>
    </location>
</feature>
<dbReference type="PANTHER" id="PTHR15863:SF2">
    <property type="entry name" value="MRN COMPLEX-INTERACTING PROTEIN"/>
    <property type="match status" value="1"/>
</dbReference>
<dbReference type="OrthoDB" id="5960226at2759"/>
<dbReference type="EMBL" id="JAFBMS010000015">
    <property type="protein sequence ID" value="KAG9346589.1"/>
    <property type="molecule type" value="Genomic_DNA"/>
</dbReference>
<comment type="caution">
    <text evidence="3">The sequence shown here is derived from an EMBL/GenBank/DDBJ whole genome shotgun (WGS) entry which is preliminary data.</text>
</comment>
<dbReference type="Pfam" id="PF15749">
    <property type="entry name" value="MRNIP"/>
    <property type="match status" value="1"/>
</dbReference>
<evidence type="ECO:0000259" key="2">
    <source>
        <dbReference type="Pfam" id="PF15749"/>
    </source>
</evidence>
<sequence>MVQEFNVLRCFSCQTFQVHQVKKAKKWNCKMCGEKQSFIKVYGQGSGVDCRGHVQKLNSLHGELEEAESAHAWLSWKPEAEEEDLQAEFDEHVICENQQTTGSRWNKYLEKTPEEASGEGAEEESIDHERNAYRTTCPRENINTRKRKRSWGRAPDSGESSSFVHNGADHSRAADPWISARQRGQSEGKHGLHPRSWVPSKMSDDSSVTSRSPPATKASPLSGASSLQAESKSSKWSRFLFVHSDEEEGPEMDYHAGTARGRTGDEKPLGFPSDQKTVLLDRSEDQGNFRARTQVTLPNGVFVGKSMRGPGSENDRLKFSSGIMKAANHTDRQDNSSSGNPVSAVPVCPKTLPSSKPLSSLHCLFQTDEDFDDIF</sequence>
<dbReference type="GO" id="GO:0005634">
    <property type="term" value="C:nucleus"/>
    <property type="evidence" value="ECO:0007669"/>
    <property type="project" value="TreeGrafter"/>
</dbReference>